<gene>
    <name evidence="1" type="ORF">SAMN02745199_0500</name>
</gene>
<dbReference type="Proteomes" id="UP000242592">
    <property type="component" value="Unassembled WGS sequence"/>
</dbReference>
<proteinExistence type="predicted"/>
<evidence type="ECO:0000313" key="2">
    <source>
        <dbReference type="Proteomes" id="UP000242592"/>
    </source>
</evidence>
<dbReference type="EMBL" id="FQXN01000002">
    <property type="protein sequence ID" value="SHH27361.1"/>
    <property type="molecule type" value="Genomic_DNA"/>
</dbReference>
<dbReference type="STRING" id="1123380.SAMN02745199_0500"/>
<reference evidence="2" key="1">
    <citation type="submission" date="2016-11" db="EMBL/GenBank/DDBJ databases">
        <authorList>
            <person name="Varghese N."/>
            <person name="Submissions S."/>
        </authorList>
    </citation>
    <scope>NUCLEOTIDE SEQUENCE [LARGE SCALE GENOMIC DNA]</scope>
    <source>
        <strain evidence="2">DSM 15807</strain>
    </source>
</reference>
<sequence length="60" mass="7403">MEKIGPWIMKKDVNKLNDEVRKMMHGIITKIQCKEDLYKVWQFLHIYYIFSRTLKKILFV</sequence>
<evidence type="ECO:0000313" key="1">
    <source>
        <dbReference type="EMBL" id="SHH27361.1"/>
    </source>
</evidence>
<protein>
    <submittedName>
        <fullName evidence="1">Uncharacterized protein</fullName>
    </submittedName>
</protein>
<organism evidence="1 2">
    <name type="scientific">Thermosipho atlanticus DSM 15807</name>
    <dbReference type="NCBI Taxonomy" id="1123380"/>
    <lineage>
        <taxon>Bacteria</taxon>
        <taxon>Thermotogati</taxon>
        <taxon>Thermotogota</taxon>
        <taxon>Thermotogae</taxon>
        <taxon>Thermotogales</taxon>
        <taxon>Fervidobacteriaceae</taxon>
        <taxon>Thermosipho</taxon>
    </lineage>
</organism>
<dbReference type="AlphaFoldDB" id="A0A1M5RME5"/>
<name>A0A1M5RME5_9BACT</name>
<accession>A0A1M5RME5</accession>
<keyword evidence="2" id="KW-1185">Reference proteome</keyword>